<dbReference type="EMBL" id="BLXT01002468">
    <property type="protein sequence ID" value="GFN94598.1"/>
    <property type="molecule type" value="Genomic_DNA"/>
</dbReference>
<evidence type="ECO:0000313" key="3">
    <source>
        <dbReference type="Proteomes" id="UP000735302"/>
    </source>
</evidence>
<feature type="compositionally biased region" description="Basic and acidic residues" evidence="1">
    <location>
        <begin position="97"/>
        <end position="106"/>
    </location>
</feature>
<sequence>MFDRQQNGGQGRNLSATGSVLVFLLGAWAGAVANQRYQSYKSNKLGFESQGQGEGQERERPELSPIAKEGIEKLKALERWYRKRQELKQTGAGSTPIDKEERKKQLQETWTYEWTE</sequence>
<gene>
    <name evidence="2" type="ORF">PoB_002110400</name>
</gene>
<dbReference type="AlphaFoldDB" id="A0AAV3ZL50"/>
<keyword evidence="3" id="KW-1185">Reference proteome</keyword>
<reference evidence="2 3" key="1">
    <citation type="journal article" date="2021" name="Elife">
        <title>Chloroplast acquisition without the gene transfer in kleptoplastic sea slugs, Plakobranchus ocellatus.</title>
        <authorList>
            <person name="Maeda T."/>
            <person name="Takahashi S."/>
            <person name="Yoshida T."/>
            <person name="Shimamura S."/>
            <person name="Takaki Y."/>
            <person name="Nagai Y."/>
            <person name="Toyoda A."/>
            <person name="Suzuki Y."/>
            <person name="Arimoto A."/>
            <person name="Ishii H."/>
            <person name="Satoh N."/>
            <person name="Nishiyama T."/>
            <person name="Hasebe M."/>
            <person name="Maruyama T."/>
            <person name="Minagawa J."/>
            <person name="Obokata J."/>
            <person name="Shigenobu S."/>
        </authorList>
    </citation>
    <scope>NUCLEOTIDE SEQUENCE [LARGE SCALE GENOMIC DNA]</scope>
</reference>
<proteinExistence type="predicted"/>
<evidence type="ECO:0008006" key="4">
    <source>
        <dbReference type="Google" id="ProtNLM"/>
    </source>
</evidence>
<feature type="region of interest" description="Disordered" evidence="1">
    <location>
        <begin position="87"/>
        <end position="116"/>
    </location>
</feature>
<protein>
    <recommendedName>
        <fullName evidence="4">Transmembrane protein</fullName>
    </recommendedName>
</protein>
<accession>A0AAV3ZL50</accession>
<comment type="caution">
    <text evidence="2">The sequence shown here is derived from an EMBL/GenBank/DDBJ whole genome shotgun (WGS) entry which is preliminary data.</text>
</comment>
<feature type="compositionally biased region" description="Polar residues" evidence="1">
    <location>
        <begin position="107"/>
        <end position="116"/>
    </location>
</feature>
<feature type="region of interest" description="Disordered" evidence="1">
    <location>
        <begin position="46"/>
        <end position="67"/>
    </location>
</feature>
<evidence type="ECO:0000256" key="1">
    <source>
        <dbReference type="SAM" id="MobiDB-lite"/>
    </source>
</evidence>
<evidence type="ECO:0000313" key="2">
    <source>
        <dbReference type="EMBL" id="GFN94598.1"/>
    </source>
</evidence>
<organism evidence="2 3">
    <name type="scientific">Plakobranchus ocellatus</name>
    <dbReference type="NCBI Taxonomy" id="259542"/>
    <lineage>
        <taxon>Eukaryota</taxon>
        <taxon>Metazoa</taxon>
        <taxon>Spiralia</taxon>
        <taxon>Lophotrochozoa</taxon>
        <taxon>Mollusca</taxon>
        <taxon>Gastropoda</taxon>
        <taxon>Heterobranchia</taxon>
        <taxon>Euthyneura</taxon>
        <taxon>Panpulmonata</taxon>
        <taxon>Sacoglossa</taxon>
        <taxon>Placobranchoidea</taxon>
        <taxon>Plakobranchidae</taxon>
        <taxon>Plakobranchus</taxon>
    </lineage>
</organism>
<dbReference type="Proteomes" id="UP000735302">
    <property type="component" value="Unassembled WGS sequence"/>
</dbReference>
<name>A0AAV3ZL50_9GAST</name>